<dbReference type="PANTHER" id="PTHR30137">
    <property type="entry name" value="LUCIFERASE-LIKE MONOOXYGENASE"/>
    <property type="match status" value="1"/>
</dbReference>
<dbReference type="PANTHER" id="PTHR30137:SF6">
    <property type="entry name" value="LUCIFERASE-LIKE MONOOXYGENASE"/>
    <property type="match status" value="1"/>
</dbReference>
<keyword evidence="4" id="KW-1185">Reference proteome</keyword>
<dbReference type="SUPFAM" id="SSF51679">
    <property type="entry name" value="Bacterial luciferase-like"/>
    <property type="match status" value="1"/>
</dbReference>
<dbReference type="InterPro" id="IPR019949">
    <property type="entry name" value="CmoO-like"/>
</dbReference>
<keyword evidence="3" id="KW-0560">Oxidoreductase</keyword>
<sequence>MTTFDRIPATARVPLSLLDRANTRRRGGVAVEPSQILADVITRAQAAEALGFHRFWVAEHHAVPGIAGSAPTVLMAALAARTERIRIGSGGIMLPDHQPLVMAEQIATLQALAPGRIDAGLGSSVGFTAPVPRALRQDDSARFDAGDQARELIAYLDDRHDDGAEVTAQPADRSQTPLFVLASSRSIPLAAQLGTGVVVGGPGLMAAARDADPGEHHEGIATYRRDFVPSEHRRQAPWVVVAVSVAVADKAEDAAQLALPEAWALTRSRTVGSFEPLQPVDELDLAGLSDRERRRLHEHLDQVITGTPDQVREQLERLIDFAGADEVLVSGGMADPAAQRRSDELLAQVWGV</sequence>
<evidence type="ECO:0000259" key="2">
    <source>
        <dbReference type="Pfam" id="PF00296"/>
    </source>
</evidence>
<dbReference type="Proteomes" id="UP001219037">
    <property type="component" value="Chromosome"/>
</dbReference>
<evidence type="ECO:0000313" key="4">
    <source>
        <dbReference type="Proteomes" id="UP001219037"/>
    </source>
</evidence>
<reference evidence="3 4" key="1">
    <citation type="submission" date="2023-04" db="EMBL/GenBank/DDBJ databases">
        <title>Funneling lignin-derived compounds into biodiesel using alkali-halophilic Citricoccus sp. P2.</title>
        <authorList>
            <person name="Luo C.-B."/>
        </authorList>
    </citation>
    <scope>NUCLEOTIDE SEQUENCE [LARGE SCALE GENOMIC DNA]</scope>
    <source>
        <strain evidence="3 4">P2</strain>
    </source>
</reference>
<name>A0ABY8H7A1_9MICC</name>
<proteinExistence type="predicted"/>
<dbReference type="EMBL" id="CP121252">
    <property type="protein sequence ID" value="WFP17030.1"/>
    <property type="molecule type" value="Genomic_DNA"/>
</dbReference>
<evidence type="ECO:0000313" key="3">
    <source>
        <dbReference type="EMBL" id="WFP17030.1"/>
    </source>
</evidence>
<organism evidence="3 4">
    <name type="scientific">Citricoccus muralis</name>
    <dbReference type="NCBI Taxonomy" id="169134"/>
    <lineage>
        <taxon>Bacteria</taxon>
        <taxon>Bacillati</taxon>
        <taxon>Actinomycetota</taxon>
        <taxon>Actinomycetes</taxon>
        <taxon>Micrococcales</taxon>
        <taxon>Micrococcaceae</taxon>
        <taxon>Citricoccus</taxon>
    </lineage>
</organism>
<dbReference type="EC" id="1.-.-.-" evidence="3"/>
<gene>
    <name evidence="3" type="ORF">P8192_02585</name>
</gene>
<feature type="domain" description="Luciferase-like" evidence="2">
    <location>
        <begin position="33"/>
        <end position="319"/>
    </location>
</feature>
<dbReference type="NCBIfam" id="TIGR03558">
    <property type="entry name" value="oxido_grp_1"/>
    <property type="match status" value="1"/>
</dbReference>
<dbReference type="InterPro" id="IPR036661">
    <property type="entry name" value="Luciferase-like_sf"/>
</dbReference>
<dbReference type="RefSeq" id="WP_278158265.1">
    <property type="nucleotide sequence ID" value="NZ_CP121252.1"/>
</dbReference>
<comment type="similarity">
    <text evidence="1">To bacterial alkanal monooxygenase alpha and beta chains.</text>
</comment>
<dbReference type="Pfam" id="PF00296">
    <property type="entry name" value="Bac_luciferase"/>
    <property type="match status" value="1"/>
</dbReference>
<evidence type="ECO:0000256" key="1">
    <source>
        <dbReference type="ARBA" id="ARBA00007789"/>
    </source>
</evidence>
<dbReference type="GO" id="GO:0016491">
    <property type="term" value="F:oxidoreductase activity"/>
    <property type="evidence" value="ECO:0007669"/>
    <property type="project" value="UniProtKB-KW"/>
</dbReference>
<dbReference type="InterPro" id="IPR011251">
    <property type="entry name" value="Luciferase-like_dom"/>
</dbReference>
<accession>A0ABY8H7A1</accession>
<dbReference type="Gene3D" id="3.20.20.30">
    <property type="entry name" value="Luciferase-like domain"/>
    <property type="match status" value="1"/>
</dbReference>
<dbReference type="InterPro" id="IPR050766">
    <property type="entry name" value="Bact_Lucif_Oxidored"/>
</dbReference>
<protein>
    <submittedName>
        <fullName evidence="3">MsnO8 family LLM class oxidoreductase</fullName>
        <ecNumber evidence="3">1.-.-.-</ecNumber>
    </submittedName>
</protein>